<organism evidence="1 2">
    <name type="scientific">Spongiactinospora rosea</name>
    <dbReference type="NCBI Taxonomy" id="2248750"/>
    <lineage>
        <taxon>Bacteria</taxon>
        <taxon>Bacillati</taxon>
        <taxon>Actinomycetota</taxon>
        <taxon>Actinomycetes</taxon>
        <taxon>Streptosporangiales</taxon>
        <taxon>Streptosporangiaceae</taxon>
        <taxon>Spongiactinospora</taxon>
    </lineage>
</organism>
<proteinExistence type="predicted"/>
<evidence type="ECO:0000313" key="1">
    <source>
        <dbReference type="EMBL" id="RBQ14958.1"/>
    </source>
</evidence>
<reference evidence="1 2" key="1">
    <citation type="submission" date="2018-06" db="EMBL/GenBank/DDBJ databases">
        <title>Sphaerisporangium craniellae sp. nov., isolated from a marine sponge in the South China Sea.</title>
        <authorList>
            <person name="Li L."/>
        </authorList>
    </citation>
    <scope>NUCLEOTIDE SEQUENCE [LARGE SCALE GENOMIC DNA]</scope>
    <source>
        <strain evidence="1 2">LHW63015</strain>
    </source>
</reference>
<dbReference type="AlphaFoldDB" id="A0A366LM17"/>
<accession>A0A366LM17</accession>
<dbReference type="EMBL" id="QMEY01000027">
    <property type="protein sequence ID" value="RBQ14958.1"/>
    <property type="molecule type" value="Genomic_DNA"/>
</dbReference>
<dbReference type="Proteomes" id="UP000253303">
    <property type="component" value="Unassembled WGS sequence"/>
</dbReference>
<dbReference type="RefSeq" id="WP_113985654.1">
    <property type="nucleotide sequence ID" value="NZ_QMEY01000027.1"/>
</dbReference>
<evidence type="ECO:0008006" key="3">
    <source>
        <dbReference type="Google" id="ProtNLM"/>
    </source>
</evidence>
<sequence>MGDAKALTDSVISLFRNVPAVRPGVCRICFAGPNDRPNGEPYEVCSSCDRTTKHVRRHVEPVVSISLAVEKGDDNQLFRMVARKEAIPRGGRPMRPDNLMAATLSRFYEAHKACLTGLAGGPFTMVTTIPSTRLDRPAQAFHIMPRVVGMVDALKHLYKPLLLADETHARVLTRRRSHPNAFRTMGVPEGGQALSGERVLLVDDLFVSGAHVQSAASALLEAGAEEVVALVILRLIVPAPWHANRTNIWQEAGARPFSFARCCLCDPTTAGDQGIH</sequence>
<dbReference type="OrthoDB" id="3403421at2"/>
<dbReference type="SUPFAM" id="SSF53271">
    <property type="entry name" value="PRTase-like"/>
    <property type="match status" value="1"/>
</dbReference>
<keyword evidence="2" id="KW-1185">Reference proteome</keyword>
<dbReference type="InterPro" id="IPR029057">
    <property type="entry name" value="PRTase-like"/>
</dbReference>
<gene>
    <name evidence="1" type="ORF">DP939_37870</name>
</gene>
<dbReference type="InterPro" id="IPR000836">
    <property type="entry name" value="PRTase_dom"/>
</dbReference>
<evidence type="ECO:0000313" key="2">
    <source>
        <dbReference type="Proteomes" id="UP000253303"/>
    </source>
</evidence>
<comment type="caution">
    <text evidence="1">The sequence shown here is derived from an EMBL/GenBank/DDBJ whole genome shotgun (WGS) entry which is preliminary data.</text>
</comment>
<dbReference type="Gene3D" id="3.40.50.2020">
    <property type="match status" value="1"/>
</dbReference>
<dbReference type="CDD" id="cd06223">
    <property type="entry name" value="PRTases_typeI"/>
    <property type="match status" value="1"/>
</dbReference>
<name>A0A366LM17_9ACTN</name>
<protein>
    <recommendedName>
        <fullName evidence="3">Amidophosphoribosyltransferase</fullName>
    </recommendedName>
</protein>